<dbReference type="GeneID" id="67209282"/>
<feature type="transmembrane region" description="Helical" evidence="1">
    <location>
        <begin position="324"/>
        <end position="346"/>
    </location>
</feature>
<keyword evidence="1" id="KW-0472">Membrane</keyword>
<feature type="transmembrane region" description="Helical" evidence="1">
    <location>
        <begin position="428"/>
        <end position="452"/>
    </location>
</feature>
<evidence type="ECO:0000313" key="2">
    <source>
        <dbReference type="EMBL" id="MFB9822996.1"/>
    </source>
</evidence>
<organism evidence="2 3">
    <name type="scientific">Halobaculum roseum</name>
    <dbReference type="NCBI Taxonomy" id="2175149"/>
    <lineage>
        <taxon>Archaea</taxon>
        <taxon>Methanobacteriati</taxon>
        <taxon>Methanobacteriota</taxon>
        <taxon>Stenosarchaea group</taxon>
        <taxon>Halobacteria</taxon>
        <taxon>Halobacteriales</taxon>
        <taxon>Haloferacaceae</taxon>
        <taxon>Halobaculum</taxon>
    </lineage>
</organism>
<dbReference type="RefSeq" id="WP_222922072.1">
    <property type="nucleotide sequence ID" value="NZ_CP082286.1"/>
</dbReference>
<proteinExistence type="predicted"/>
<keyword evidence="1" id="KW-1133">Transmembrane helix</keyword>
<dbReference type="AlphaFoldDB" id="A0ABD5MGM1"/>
<keyword evidence="1" id="KW-0812">Transmembrane</keyword>
<feature type="transmembrane region" description="Helical" evidence="1">
    <location>
        <begin position="464"/>
        <end position="482"/>
    </location>
</feature>
<feature type="transmembrane region" description="Helical" evidence="1">
    <location>
        <begin position="210"/>
        <end position="229"/>
    </location>
</feature>
<reference evidence="2" key="1">
    <citation type="submission" date="2024-09" db="EMBL/GenBank/DDBJ databases">
        <authorList>
            <person name="Sun Q."/>
        </authorList>
    </citation>
    <scope>NUCLEOTIDE SEQUENCE [LARGE SCALE GENOMIC DNA]</scope>
    <source>
        <strain evidence="2">JCM 31273</strain>
    </source>
</reference>
<sequence>MRPRRHDRIRLVTAIAVVATVLATASGSVSAHNVGATRYEAPIPPLLLFGGAAATVLFSGLVLALAERSGGVVPDLRASSIARSLKAVRLPSPPPALRATLRVGFLVAFAGALAHGLVGPTSAAENAVTIVVWSLWLRGLALVATLGGTVWPTLSPWRTVYDGLCGLEGEEIRVVGRVPDRVADGVAFVGFLLGIGVLATLTSAPRDPRGTAALVLAYAAVMLVGGVCFGREWFDRGDFVGAFYRILARVAPVRRVEGGTDDAGYRLRTPWTGTLQPAANGSTVLLIVATVYVVSFDGFTNTPEFRTLLDVLRATAAVGPEGSLLVFVVGFGAFVGAFLAVVGVAARVGTSRDGSAAASTDGGVATESTVSAARAFAPTLVPIAAAYEVAHNYPYVAASLGQLVPLVLEPFGIGVGSVDPLAWLPLPAFWASQVVLVVVGHLFAVIAAHAVASRRYPDHTLAGHAPLLVVTVAYTVVSLWIVSRPVVTFG</sequence>
<evidence type="ECO:0000256" key="1">
    <source>
        <dbReference type="SAM" id="Phobius"/>
    </source>
</evidence>
<gene>
    <name evidence="2" type="ORF">ACFFOL_02175</name>
</gene>
<protein>
    <submittedName>
        <fullName evidence="2">Uncharacterized protein</fullName>
    </submittedName>
</protein>
<feature type="transmembrane region" description="Helical" evidence="1">
    <location>
        <begin position="182"/>
        <end position="204"/>
    </location>
</feature>
<accession>A0ABD5MGM1</accession>
<dbReference type="EMBL" id="JBHMAJ010000001">
    <property type="protein sequence ID" value="MFB9822996.1"/>
    <property type="molecule type" value="Genomic_DNA"/>
</dbReference>
<dbReference type="Proteomes" id="UP001589595">
    <property type="component" value="Unassembled WGS sequence"/>
</dbReference>
<feature type="transmembrane region" description="Helical" evidence="1">
    <location>
        <begin position="47"/>
        <end position="66"/>
    </location>
</feature>
<keyword evidence="3" id="KW-1185">Reference proteome</keyword>
<feature type="transmembrane region" description="Helical" evidence="1">
    <location>
        <begin position="130"/>
        <end position="151"/>
    </location>
</feature>
<name>A0ABD5MGM1_9EURY</name>
<comment type="caution">
    <text evidence="2">The sequence shown here is derived from an EMBL/GenBank/DDBJ whole genome shotgun (WGS) entry which is preliminary data.</text>
</comment>
<evidence type="ECO:0000313" key="3">
    <source>
        <dbReference type="Proteomes" id="UP001589595"/>
    </source>
</evidence>